<dbReference type="GO" id="GO:0005794">
    <property type="term" value="C:Golgi apparatus"/>
    <property type="evidence" value="ECO:0007669"/>
    <property type="project" value="UniProtKB-SubCell"/>
</dbReference>
<dbReference type="PRINTS" id="PR00722">
    <property type="entry name" value="CHYMOTRYPSIN"/>
</dbReference>
<dbReference type="GO" id="GO:0006508">
    <property type="term" value="P:proteolysis"/>
    <property type="evidence" value="ECO:0007669"/>
    <property type="project" value="UniProtKB-KW"/>
</dbReference>
<evidence type="ECO:0000256" key="3">
    <source>
        <dbReference type="ARBA" id="ARBA00004613"/>
    </source>
</evidence>
<evidence type="ECO:0000256" key="7">
    <source>
        <dbReference type="ARBA" id="ARBA00022801"/>
    </source>
</evidence>
<sequence>MLCKPSPEVVFCGGTLLNDRWVLSAAHCFPPKETRLDEVEVRLGKHDQWEVEPEEVTINIAQVHRHPKSQPSGHGLVNLQALRRKYARQRHSAFLLAGRVNFTDYIQPACLGDSTALERDLFNSKDVVRKGKVTGWGWLNENGDTPRYLQEIELPIVDQDVCRKATWNKVTDNMFCAGYAQEIVGDACKGDSGGPFVVQCKNRWYIVGIVSWGDGCGRKGTYGYYTKVTNYHNWIKEKMKEKS</sequence>
<keyword evidence="23" id="KW-1185">Reference proteome</keyword>
<evidence type="ECO:0000256" key="16">
    <source>
        <dbReference type="ARBA" id="ARBA00040219"/>
    </source>
</evidence>
<comment type="function">
    <text evidence="14">Protein C is a vitamin K-dependent serine protease that regulates blood coagulation by inactivating factors Va and VIIIa in the presence of calcium ions and phospholipids. Exerts a protective effect on the endothelial cell barrier function.</text>
</comment>
<evidence type="ECO:0000256" key="19">
    <source>
        <dbReference type="ARBA" id="ARBA00042906"/>
    </source>
</evidence>
<accession>A0A9D4PKU7</accession>
<keyword evidence="6" id="KW-0356">Hemostasis</keyword>
<comment type="catalytic activity">
    <reaction evidence="13">
        <text>Degradation of blood coagulation factors Va and VIIIa.</text>
        <dbReference type="EC" id="3.4.21.69"/>
    </reaction>
</comment>
<evidence type="ECO:0000256" key="4">
    <source>
        <dbReference type="ARBA" id="ARBA00022525"/>
    </source>
</evidence>
<comment type="subcellular location">
    <subcellularLocation>
        <location evidence="1">Endoplasmic reticulum</location>
    </subcellularLocation>
    <subcellularLocation>
        <location evidence="2">Golgi apparatus</location>
    </subcellularLocation>
    <subcellularLocation>
        <location evidence="3">Secreted</location>
    </subcellularLocation>
</comment>
<evidence type="ECO:0000256" key="13">
    <source>
        <dbReference type="ARBA" id="ARBA00036045"/>
    </source>
</evidence>
<dbReference type="EC" id="3.4.21.69" evidence="15"/>
<dbReference type="InterPro" id="IPR001314">
    <property type="entry name" value="Peptidase_S1A"/>
</dbReference>
<evidence type="ECO:0000256" key="10">
    <source>
        <dbReference type="ARBA" id="ARBA00023034"/>
    </source>
</evidence>
<dbReference type="InterPro" id="IPR033116">
    <property type="entry name" value="TRYPSIN_SER"/>
</dbReference>
<evidence type="ECO:0000256" key="18">
    <source>
        <dbReference type="ARBA" id="ARBA00042403"/>
    </source>
</evidence>
<keyword evidence="10" id="KW-0333">Golgi apparatus</keyword>
<dbReference type="InterPro" id="IPR043504">
    <property type="entry name" value="Peptidase_S1_PA_chymotrypsin"/>
</dbReference>
<keyword evidence="4" id="KW-0964">Secreted</keyword>
<dbReference type="PANTHER" id="PTHR24264:SF65">
    <property type="entry name" value="SRCR DOMAIN-CONTAINING PROTEIN"/>
    <property type="match status" value="1"/>
</dbReference>
<dbReference type="InterPro" id="IPR001254">
    <property type="entry name" value="Trypsin_dom"/>
</dbReference>
<evidence type="ECO:0000313" key="22">
    <source>
        <dbReference type="EMBL" id="KAH7944458.1"/>
    </source>
</evidence>
<organism evidence="22 23">
    <name type="scientific">Rhipicephalus sanguineus</name>
    <name type="common">Brown dog tick</name>
    <name type="synonym">Ixodes sanguineus</name>
    <dbReference type="NCBI Taxonomy" id="34632"/>
    <lineage>
        <taxon>Eukaryota</taxon>
        <taxon>Metazoa</taxon>
        <taxon>Ecdysozoa</taxon>
        <taxon>Arthropoda</taxon>
        <taxon>Chelicerata</taxon>
        <taxon>Arachnida</taxon>
        <taxon>Acari</taxon>
        <taxon>Parasitiformes</taxon>
        <taxon>Ixodida</taxon>
        <taxon>Ixodoidea</taxon>
        <taxon>Ixodidae</taxon>
        <taxon>Rhipicephalinae</taxon>
        <taxon>Rhipicephalus</taxon>
        <taxon>Rhipicephalus</taxon>
    </lineage>
</organism>
<evidence type="ECO:0000256" key="17">
    <source>
        <dbReference type="ARBA" id="ARBA00041306"/>
    </source>
</evidence>
<keyword evidence="9 20" id="KW-0720">Serine protease</keyword>
<evidence type="ECO:0000256" key="5">
    <source>
        <dbReference type="ARBA" id="ARBA00022670"/>
    </source>
</evidence>
<evidence type="ECO:0000256" key="2">
    <source>
        <dbReference type="ARBA" id="ARBA00004555"/>
    </source>
</evidence>
<dbReference type="Proteomes" id="UP000821837">
    <property type="component" value="Unassembled WGS sequence"/>
</dbReference>
<reference evidence="22" key="1">
    <citation type="journal article" date="2020" name="Cell">
        <title>Large-Scale Comparative Analyses of Tick Genomes Elucidate Their Genetic Diversity and Vector Capacities.</title>
        <authorList>
            <consortium name="Tick Genome and Microbiome Consortium (TIGMIC)"/>
            <person name="Jia N."/>
            <person name="Wang J."/>
            <person name="Shi W."/>
            <person name="Du L."/>
            <person name="Sun Y."/>
            <person name="Zhan W."/>
            <person name="Jiang J.F."/>
            <person name="Wang Q."/>
            <person name="Zhang B."/>
            <person name="Ji P."/>
            <person name="Bell-Sakyi L."/>
            <person name="Cui X.M."/>
            <person name="Yuan T.T."/>
            <person name="Jiang B.G."/>
            <person name="Yang W.F."/>
            <person name="Lam T.T."/>
            <person name="Chang Q.C."/>
            <person name="Ding S.J."/>
            <person name="Wang X.J."/>
            <person name="Zhu J.G."/>
            <person name="Ruan X.D."/>
            <person name="Zhao L."/>
            <person name="Wei J.T."/>
            <person name="Ye R.Z."/>
            <person name="Que T.C."/>
            <person name="Du C.H."/>
            <person name="Zhou Y.H."/>
            <person name="Cheng J.X."/>
            <person name="Dai P.F."/>
            <person name="Guo W.B."/>
            <person name="Han X.H."/>
            <person name="Huang E.J."/>
            <person name="Li L.F."/>
            <person name="Wei W."/>
            <person name="Gao Y.C."/>
            <person name="Liu J.Z."/>
            <person name="Shao H.Z."/>
            <person name="Wang X."/>
            <person name="Wang C.C."/>
            <person name="Yang T.C."/>
            <person name="Huo Q.B."/>
            <person name="Li W."/>
            <person name="Chen H.Y."/>
            <person name="Chen S.E."/>
            <person name="Zhou L.G."/>
            <person name="Ni X.B."/>
            <person name="Tian J.H."/>
            <person name="Sheng Y."/>
            <person name="Liu T."/>
            <person name="Pan Y.S."/>
            <person name="Xia L.Y."/>
            <person name="Li J."/>
            <person name="Zhao F."/>
            <person name="Cao W.C."/>
        </authorList>
    </citation>
    <scope>NUCLEOTIDE SEQUENCE</scope>
    <source>
        <strain evidence="22">Rsan-2018</strain>
    </source>
</reference>
<dbReference type="GO" id="GO:0005615">
    <property type="term" value="C:extracellular space"/>
    <property type="evidence" value="ECO:0007669"/>
    <property type="project" value="TreeGrafter"/>
</dbReference>
<evidence type="ECO:0000256" key="11">
    <source>
        <dbReference type="ARBA" id="ARBA00023157"/>
    </source>
</evidence>
<dbReference type="EMBL" id="JABSTV010001253">
    <property type="protein sequence ID" value="KAH7944458.1"/>
    <property type="molecule type" value="Genomic_DNA"/>
</dbReference>
<evidence type="ECO:0000256" key="20">
    <source>
        <dbReference type="RuleBase" id="RU363034"/>
    </source>
</evidence>
<evidence type="ECO:0000256" key="9">
    <source>
        <dbReference type="ARBA" id="ARBA00022825"/>
    </source>
</evidence>
<name>A0A9D4PKU7_RHISA</name>
<dbReference type="PROSITE" id="PS00135">
    <property type="entry name" value="TRYPSIN_SER"/>
    <property type="match status" value="1"/>
</dbReference>
<evidence type="ECO:0000313" key="23">
    <source>
        <dbReference type="Proteomes" id="UP000821837"/>
    </source>
</evidence>
<evidence type="ECO:0000259" key="21">
    <source>
        <dbReference type="PROSITE" id="PS50240"/>
    </source>
</evidence>
<dbReference type="InterPro" id="IPR018114">
    <property type="entry name" value="TRYPSIN_HIS"/>
</dbReference>
<evidence type="ECO:0000256" key="15">
    <source>
        <dbReference type="ARBA" id="ARBA00038995"/>
    </source>
</evidence>
<evidence type="ECO:0000256" key="6">
    <source>
        <dbReference type="ARBA" id="ARBA00022696"/>
    </source>
</evidence>
<dbReference type="PROSITE" id="PS50240">
    <property type="entry name" value="TRYPSIN_DOM"/>
    <property type="match status" value="1"/>
</dbReference>
<keyword evidence="7 20" id="KW-0378">Hydrolase</keyword>
<dbReference type="Pfam" id="PF00089">
    <property type="entry name" value="Trypsin"/>
    <property type="match status" value="1"/>
</dbReference>
<keyword evidence="8" id="KW-0256">Endoplasmic reticulum</keyword>
<feature type="domain" description="Peptidase S1" evidence="21">
    <location>
        <begin position="1"/>
        <end position="240"/>
    </location>
</feature>
<keyword evidence="12" id="KW-0325">Glycoprotein</keyword>
<dbReference type="FunFam" id="2.40.10.10:FF:000011">
    <property type="entry name" value="Coagulation factor X"/>
    <property type="match status" value="1"/>
</dbReference>
<dbReference type="SMART" id="SM00020">
    <property type="entry name" value="Tryp_SPc"/>
    <property type="match status" value="1"/>
</dbReference>
<dbReference type="PROSITE" id="PS00134">
    <property type="entry name" value="TRYPSIN_HIS"/>
    <property type="match status" value="1"/>
</dbReference>
<dbReference type="InterPro" id="IPR050127">
    <property type="entry name" value="Serine_Proteases_S1"/>
</dbReference>
<dbReference type="GO" id="GO:0007599">
    <property type="term" value="P:hemostasis"/>
    <property type="evidence" value="ECO:0007669"/>
    <property type="project" value="UniProtKB-KW"/>
</dbReference>
<evidence type="ECO:0000256" key="12">
    <source>
        <dbReference type="ARBA" id="ARBA00023180"/>
    </source>
</evidence>
<dbReference type="PANTHER" id="PTHR24264">
    <property type="entry name" value="TRYPSIN-RELATED"/>
    <property type="match status" value="1"/>
</dbReference>
<protein>
    <recommendedName>
        <fullName evidence="16">Vitamin K-dependent protein C</fullName>
        <ecNumber evidence="15">3.4.21.69</ecNumber>
    </recommendedName>
    <alternativeName>
        <fullName evidence="19">Anticoagulant protein C</fullName>
    </alternativeName>
    <alternativeName>
        <fullName evidence="17">Autoprothrombin IIA</fullName>
    </alternativeName>
    <alternativeName>
        <fullName evidence="18">Blood coagulation factor XIV</fullName>
    </alternativeName>
</protein>
<comment type="caution">
    <text evidence="22">The sequence shown here is derived from an EMBL/GenBank/DDBJ whole genome shotgun (WGS) entry which is preliminary data.</text>
</comment>
<gene>
    <name evidence="22" type="ORF">HPB52_019913</name>
</gene>
<dbReference type="AlphaFoldDB" id="A0A9D4PKU7"/>
<reference evidence="22" key="2">
    <citation type="submission" date="2021-09" db="EMBL/GenBank/DDBJ databases">
        <authorList>
            <person name="Jia N."/>
            <person name="Wang J."/>
            <person name="Shi W."/>
            <person name="Du L."/>
            <person name="Sun Y."/>
            <person name="Zhan W."/>
            <person name="Jiang J."/>
            <person name="Wang Q."/>
            <person name="Zhang B."/>
            <person name="Ji P."/>
            <person name="Sakyi L.B."/>
            <person name="Cui X."/>
            <person name="Yuan T."/>
            <person name="Jiang B."/>
            <person name="Yang W."/>
            <person name="Lam T.T.-Y."/>
            <person name="Chang Q."/>
            <person name="Ding S."/>
            <person name="Wang X."/>
            <person name="Zhu J."/>
            <person name="Ruan X."/>
            <person name="Zhao L."/>
            <person name="Wei J."/>
            <person name="Que T."/>
            <person name="Du C."/>
            <person name="Cheng J."/>
            <person name="Dai P."/>
            <person name="Han X."/>
            <person name="Huang E."/>
            <person name="Gao Y."/>
            <person name="Liu J."/>
            <person name="Shao H."/>
            <person name="Ye R."/>
            <person name="Li L."/>
            <person name="Wei W."/>
            <person name="Wang X."/>
            <person name="Wang C."/>
            <person name="Huo Q."/>
            <person name="Li W."/>
            <person name="Guo W."/>
            <person name="Chen H."/>
            <person name="Chen S."/>
            <person name="Zhou L."/>
            <person name="Zhou L."/>
            <person name="Ni X."/>
            <person name="Tian J."/>
            <person name="Zhou Y."/>
            <person name="Sheng Y."/>
            <person name="Liu T."/>
            <person name="Pan Y."/>
            <person name="Xia L."/>
            <person name="Li J."/>
            <person name="Zhao F."/>
            <person name="Cao W."/>
        </authorList>
    </citation>
    <scope>NUCLEOTIDE SEQUENCE</scope>
    <source>
        <strain evidence="22">Rsan-2018</strain>
        <tissue evidence="22">Larvae</tissue>
    </source>
</reference>
<keyword evidence="5 20" id="KW-0645">Protease</keyword>
<proteinExistence type="predicted"/>
<dbReference type="GO" id="GO:0004252">
    <property type="term" value="F:serine-type endopeptidase activity"/>
    <property type="evidence" value="ECO:0007669"/>
    <property type="project" value="UniProtKB-EC"/>
</dbReference>
<evidence type="ECO:0000256" key="14">
    <source>
        <dbReference type="ARBA" id="ARBA00037553"/>
    </source>
</evidence>
<evidence type="ECO:0000256" key="1">
    <source>
        <dbReference type="ARBA" id="ARBA00004240"/>
    </source>
</evidence>
<dbReference type="GO" id="GO:0005783">
    <property type="term" value="C:endoplasmic reticulum"/>
    <property type="evidence" value="ECO:0007669"/>
    <property type="project" value="UniProtKB-SubCell"/>
</dbReference>
<evidence type="ECO:0000256" key="8">
    <source>
        <dbReference type="ARBA" id="ARBA00022824"/>
    </source>
</evidence>
<keyword evidence="11" id="KW-1015">Disulfide bond</keyword>
<dbReference type="CDD" id="cd00190">
    <property type="entry name" value="Tryp_SPc"/>
    <property type="match status" value="1"/>
</dbReference>
<dbReference type="VEuPathDB" id="VectorBase:RSAN_028428"/>
<dbReference type="Gene3D" id="2.40.10.10">
    <property type="entry name" value="Trypsin-like serine proteases"/>
    <property type="match status" value="1"/>
</dbReference>
<dbReference type="SUPFAM" id="SSF50494">
    <property type="entry name" value="Trypsin-like serine proteases"/>
    <property type="match status" value="1"/>
</dbReference>
<dbReference type="InterPro" id="IPR009003">
    <property type="entry name" value="Peptidase_S1_PA"/>
</dbReference>